<organism evidence="1 2">
    <name type="scientific">Penicillium subrubescens</name>
    <dbReference type="NCBI Taxonomy" id="1316194"/>
    <lineage>
        <taxon>Eukaryota</taxon>
        <taxon>Fungi</taxon>
        <taxon>Dikarya</taxon>
        <taxon>Ascomycota</taxon>
        <taxon>Pezizomycotina</taxon>
        <taxon>Eurotiomycetes</taxon>
        <taxon>Eurotiomycetidae</taxon>
        <taxon>Eurotiales</taxon>
        <taxon>Aspergillaceae</taxon>
        <taxon>Penicillium</taxon>
    </lineage>
</organism>
<name>A0A1Q5TD53_9EURO</name>
<reference evidence="1 2" key="1">
    <citation type="submission" date="2016-10" db="EMBL/GenBank/DDBJ databases">
        <title>Genome sequence of the ascomycete fungus Penicillium subrubescens.</title>
        <authorList>
            <person name="De Vries R.P."/>
            <person name="Peng M."/>
            <person name="Dilokpimol A."/>
            <person name="Hilden K."/>
            <person name="Makela M.R."/>
            <person name="Grigoriev I."/>
            <person name="Riley R."/>
            <person name="Granchi Z."/>
        </authorList>
    </citation>
    <scope>NUCLEOTIDE SEQUENCE [LARGE SCALE GENOMIC DNA]</scope>
    <source>
        <strain evidence="1 2">CBS 132785</strain>
    </source>
</reference>
<proteinExistence type="predicted"/>
<protein>
    <submittedName>
        <fullName evidence="1">Uncharacterized protein</fullName>
    </submittedName>
</protein>
<dbReference type="AlphaFoldDB" id="A0A1Q5TD53"/>
<dbReference type="Proteomes" id="UP000186955">
    <property type="component" value="Unassembled WGS sequence"/>
</dbReference>
<comment type="caution">
    <text evidence="1">The sequence shown here is derived from an EMBL/GenBank/DDBJ whole genome shotgun (WGS) entry which is preliminary data.</text>
</comment>
<keyword evidence="2" id="KW-1185">Reference proteome</keyword>
<accession>A0A1Q5TD53</accession>
<dbReference type="EMBL" id="MNBE01000673">
    <property type="protein sequence ID" value="OKO98162.1"/>
    <property type="molecule type" value="Genomic_DNA"/>
</dbReference>
<sequence length="175" mass="19736">MPPITRSMARRFWEPIREGDDGYVLPAPVLSALGLVPLRAQITQLMTFCLCCLELALETPGRQSNAIPFLFFCNAIPHQTDCDRCGDDSVICRPSREQRLAQYRSMFEGADASGIDDENEGLAEWEDAKSEFAIAVWRWVHVAIQYADPSIDVWTENLLFFVLEEAPAWLVTPGQ</sequence>
<evidence type="ECO:0000313" key="1">
    <source>
        <dbReference type="EMBL" id="OKO98162.1"/>
    </source>
</evidence>
<evidence type="ECO:0000313" key="2">
    <source>
        <dbReference type="Proteomes" id="UP000186955"/>
    </source>
</evidence>
<gene>
    <name evidence="1" type="ORF">PENSUB_9260</name>
</gene>